<dbReference type="GO" id="GO:0006412">
    <property type="term" value="P:translation"/>
    <property type="evidence" value="ECO:0007669"/>
    <property type="project" value="UniProtKB-UniRule"/>
</dbReference>
<sequence length="175" mass="18936">MSLNIEQKKAIVAEVSARLKDAQAAMLAEYRGLTVAQMTDLRRKAQQSQIYLRVVKNTLARRAVEGSGFECLRDQMVGPLAFAISKDPVAVAKILSEFAKDNEALRIKVGAMGGKLMSLAQVQALAKLPGREQLLAMLLGAMQAPVTKFVQTLNEVPTKFVRALAAVRDAKAKAA</sequence>
<comment type="function">
    <text evidence="1 6">Forms part of the ribosomal stalk, playing a central role in the interaction of the ribosome with GTP-bound translation factors.</text>
</comment>
<dbReference type="AlphaFoldDB" id="A0A1F6TLS9"/>
<evidence type="ECO:0000256" key="6">
    <source>
        <dbReference type="HAMAP-Rule" id="MF_00362"/>
    </source>
</evidence>
<dbReference type="CDD" id="cd05797">
    <property type="entry name" value="Ribosomal_L10"/>
    <property type="match status" value="1"/>
</dbReference>
<evidence type="ECO:0000256" key="2">
    <source>
        <dbReference type="ARBA" id="ARBA00008889"/>
    </source>
</evidence>
<dbReference type="PANTHER" id="PTHR11560">
    <property type="entry name" value="39S RIBOSOMAL PROTEIN L10, MITOCHONDRIAL"/>
    <property type="match status" value="1"/>
</dbReference>
<comment type="subunit">
    <text evidence="6">Part of the ribosomal stalk of the 50S ribosomal subunit. The N-terminus interacts with L11 and the large rRNA to form the base of the stalk. The C-terminus forms an elongated spine to which L12 dimers bind in a sequential fashion forming a multimeric L10(L12)X complex.</text>
</comment>
<dbReference type="NCBIfam" id="NF000955">
    <property type="entry name" value="PRK00099.1-1"/>
    <property type="match status" value="1"/>
</dbReference>
<keyword evidence="6" id="KW-0699">rRNA-binding</keyword>
<dbReference type="EMBL" id="MFSY01000058">
    <property type="protein sequence ID" value="OGI46038.1"/>
    <property type="molecule type" value="Genomic_DNA"/>
</dbReference>
<dbReference type="SUPFAM" id="SSF160369">
    <property type="entry name" value="Ribosomal protein L10-like"/>
    <property type="match status" value="1"/>
</dbReference>
<dbReference type="GO" id="GO:0015934">
    <property type="term" value="C:large ribosomal subunit"/>
    <property type="evidence" value="ECO:0007669"/>
    <property type="project" value="InterPro"/>
</dbReference>
<evidence type="ECO:0000256" key="4">
    <source>
        <dbReference type="ARBA" id="ARBA00023274"/>
    </source>
</evidence>
<protein>
    <recommendedName>
        <fullName evidence="5 6">Large ribosomal subunit protein uL10</fullName>
    </recommendedName>
</protein>
<dbReference type="InterPro" id="IPR047865">
    <property type="entry name" value="Ribosomal_uL10_bac_type"/>
</dbReference>
<proteinExistence type="inferred from homology"/>
<evidence type="ECO:0000256" key="1">
    <source>
        <dbReference type="ARBA" id="ARBA00002633"/>
    </source>
</evidence>
<reference evidence="7 8" key="1">
    <citation type="journal article" date="2016" name="Nat. Commun.">
        <title>Thousands of microbial genomes shed light on interconnected biogeochemical processes in an aquifer system.</title>
        <authorList>
            <person name="Anantharaman K."/>
            <person name="Brown C.T."/>
            <person name="Hug L.A."/>
            <person name="Sharon I."/>
            <person name="Castelle C.J."/>
            <person name="Probst A.J."/>
            <person name="Thomas B.C."/>
            <person name="Singh A."/>
            <person name="Wilkins M.J."/>
            <person name="Karaoz U."/>
            <person name="Brodie E.L."/>
            <person name="Williams K.H."/>
            <person name="Hubbard S.S."/>
            <person name="Banfield J.F."/>
        </authorList>
    </citation>
    <scope>NUCLEOTIDE SEQUENCE [LARGE SCALE GENOMIC DNA]</scope>
</reference>
<comment type="caution">
    <text evidence="7">The sequence shown here is derived from an EMBL/GenBank/DDBJ whole genome shotgun (WGS) entry which is preliminary data.</text>
</comment>
<dbReference type="GO" id="GO:0003735">
    <property type="term" value="F:structural constituent of ribosome"/>
    <property type="evidence" value="ECO:0007669"/>
    <property type="project" value="InterPro"/>
</dbReference>
<keyword evidence="3 6" id="KW-0689">Ribosomal protein</keyword>
<dbReference type="HAMAP" id="MF_00362">
    <property type="entry name" value="Ribosomal_uL10"/>
    <property type="match status" value="1"/>
</dbReference>
<keyword evidence="6" id="KW-0694">RNA-binding</keyword>
<evidence type="ECO:0000313" key="7">
    <source>
        <dbReference type="EMBL" id="OGI46038.1"/>
    </source>
</evidence>
<dbReference type="STRING" id="1817764.A2637_07200"/>
<dbReference type="InterPro" id="IPR022973">
    <property type="entry name" value="Ribosomal_uL10_bac"/>
</dbReference>
<evidence type="ECO:0000256" key="3">
    <source>
        <dbReference type="ARBA" id="ARBA00022980"/>
    </source>
</evidence>
<dbReference type="Pfam" id="PF00466">
    <property type="entry name" value="Ribosomal_L10"/>
    <property type="match status" value="1"/>
</dbReference>
<dbReference type="PROSITE" id="PS01109">
    <property type="entry name" value="RIBOSOMAL_L10"/>
    <property type="match status" value="1"/>
</dbReference>
<evidence type="ECO:0000256" key="5">
    <source>
        <dbReference type="ARBA" id="ARBA00035202"/>
    </source>
</evidence>
<evidence type="ECO:0000313" key="8">
    <source>
        <dbReference type="Proteomes" id="UP000179360"/>
    </source>
</evidence>
<dbReference type="InterPro" id="IPR001790">
    <property type="entry name" value="Ribosomal_uL10"/>
</dbReference>
<dbReference type="Proteomes" id="UP000179360">
    <property type="component" value="Unassembled WGS sequence"/>
</dbReference>
<dbReference type="Gene3D" id="6.10.250.290">
    <property type="match status" value="1"/>
</dbReference>
<name>A0A1F6TLS9_9PROT</name>
<gene>
    <name evidence="6" type="primary">rplJ</name>
    <name evidence="7" type="ORF">A2637_07200</name>
</gene>
<dbReference type="GO" id="GO:0070180">
    <property type="term" value="F:large ribosomal subunit rRNA binding"/>
    <property type="evidence" value="ECO:0007669"/>
    <property type="project" value="UniProtKB-UniRule"/>
</dbReference>
<dbReference type="Gene3D" id="3.30.70.1730">
    <property type="match status" value="1"/>
</dbReference>
<accession>A0A1F6TLS9</accession>
<organism evidence="7 8">
    <name type="scientific">Candidatus Muproteobacteria bacterium RIFCSPHIGHO2_01_FULL_65_16</name>
    <dbReference type="NCBI Taxonomy" id="1817764"/>
    <lineage>
        <taxon>Bacteria</taxon>
        <taxon>Pseudomonadati</taxon>
        <taxon>Pseudomonadota</taxon>
        <taxon>Candidatus Muproteobacteria</taxon>
    </lineage>
</organism>
<comment type="similarity">
    <text evidence="2 6">Belongs to the universal ribosomal protein uL10 family.</text>
</comment>
<dbReference type="InterPro" id="IPR043141">
    <property type="entry name" value="Ribosomal_uL10-like_sf"/>
</dbReference>
<dbReference type="InterPro" id="IPR002363">
    <property type="entry name" value="Ribosomal_uL10_CS_bac"/>
</dbReference>
<keyword evidence="4 6" id="KW-0687">Ribonucleoprotein</keyword>